<evidence type="ECO:0000313" key="3">
    <source>
        <dbReference type="EMBL" id="PQJ10814.1"/>
    </source>
</evidence>
<dbReference type="Pfam" id="PF20239">
    <property type="entry name" value="DUF6596"/>
    <property type="match status" value="1"/>
</dbReference>
<dbReference type="InterPro" id="IPR013325">
    <property type="entry name" value="RNA_pol_sigma_r2"/>
</dbReference>
<feature type="domain" description="RNA polymerase sigma-70 region 2" evidence="1">
    <location>
        <begin position="10"/>
        <end position="76"/>
    </location>
</feature>
<feature type="domain" description="DUF6596" evidence="2">
    <location>
        <begin position="184"/>
        <end position="285"/>
    </location>
</feature>
<dbReference type="SUPFAM" id="SSF88946">
    <property type="entry name" value="Sigma2 domain of RNA polymerase sigma factors"/>
    <property type="match status" value="1"/>
</dbReference>
<dbReference type="Proteomes" id="UP000239872">
    <property type="component" value="Unassembled WGS sequence"/>
</dbReference>
<dbReference type="InterPro" id="IPR046531">
    <property type="entry name" value="DUF6596"/>
</dbReference>
<dbReference type="GO" id="GO:0006352">
    <property type="term" value="P:DNA-templated transcription initiation"/>
    <property type="evidence" value="ECO:0007669"/>
    <property type="project" value="InterPro"/>
</dbReference>
<keyword evidence="4" id="KW-1185">Reference proteome</keyword>
<protein>
    <submittedName>
        <fullName evidence="3">RNA polymerase subunit sigma</fullName>
    </submittedName>
</protein>
<name>A0A2S7SVR0_9BACT</name>
<dbReference type="OrthoDB" id="9780299at2"/>
<dbReference type="PANTHER" id="PTHR47756:SF2">
    <property type="entry name" value="BLL6612 PROTEIN"/>
    <property type="match status" value="1"/>
</dbReference>
<evidence type="ECO:0000259" key="2">
    <source>
        <dbReference type="Pfam" id="PF20239"/>
    </source>
</evidence>
<sequence>MMQQDLIPHLFRTEYSKIVAVLSRLLGLQHLDVAEDIAADTFLAAMEIWPYKGVPTNPEAWVYVVAKNKVRNHLARSAIFMKKVAGGLARDASQIEYPEIDLSEQNISDSQLQMLFAVCHPALSVEAQLGLALKVLCGFGIEEIANALLSNKDTIQKRLYRAKKALREVGLKMELPNASAINERLDSVLTTLYLLFNEGYYSESDDNVLREDLCREAIRLTGLLIENEATRQPEVLALMALMHFHSSRFAARKNERGEMILYDDQDEQLWDREMITKGVYYLHAASQGERLSKYHLEASIAYWHTQKADTKEKWDNILQLFNKLLRLQYSPAAALNRTYALYKVHGRAKAIEEAEKMSLSDNHYYHILLGSLYSGVDNSCALTHLDVAYELAKSAAEKAMILKKCAKLRKWMLRHGFYYMYNKP</sequence>
<organism evidence="3 4">
    <name type="scientific">Flavipsychrobacter stenotrophus</name>
    <dbReference type="NCBI Taxonomy" id="2077091"/>
    <lineage>
        <taxon>Bacteria</taxon>
        <taxon>Pseudomonadati</taxon>
        <taxon>Bacteroidota</taxon>
        <taxon>Chitinophagia</taxon>
        <taxon>Chitinophagales</taxon>
        <taxon>Chitinophagaceae</taxon>
        <taxon>Flavipsychrobacter</taxon>
    </lineage>
</organism>
<reference evidence="3 4" key="1">
    <citation type="submission" date="2018-01" db="EMBL/GenBank/DDBJ databases">
        <title>A novel member of the phylum Bacteroidetes isolated from glacier ice.</title>
        <authorList>
            <person name="Liu Q."/>
            <person name="Xin Y.-H."/>
        </authorList>
    </citation>
    <scope>NUCLEOTIDE SEQUENCE [LARGE SCALE GENOMIC DNA]</scope>
    <source>
        <strain evidence="3 4">RB1R16</strain>
    </source>
</reference>
<dbReference type="InterPro" id="IPR007627">
    <property type="entry name" value="RNA_pol_sigma70_r2"/>
</dbReference>
<evidence type="ECO:0000313" key="4">
    <source>
        <dbReference type="Proteomes" id="UP000239872"/>
    </source>
</evidence>
<dbReference type="InterPro" id="IPR013324">
    <property type="entry name" value="RNA_pol_sigma_r3/r4-like"/>
</dbReference>
<comment type="caution">
    <text evidence="3">The sequence shown here is derived from an EMBL/GenBank/DDBJ whole genome shotgun (WGS) entry which is preliminary data.</text>
</comment>
<dbReference type="SUPFAM" id="SSF88659">
    <property type="entry name" value="Sigma3 and sigma4 domains of RNA polymerase sigma factors"/>
    <property type="match status" value="1"/>
</dbReference>
<dbReference type="EMBL" id="PPSL01000003">
    <property type="protein sequence ID" value="PQJ10814.1"/>
    <property type="molecule type" value="Genomic_DNA"/>
</dbReference>
<dbReference type="Pfam" id="PF04542">
    <property type="entry name" value="Sigma70_r2"/>
    <property type="match status" value="1"/>
</dbReference>
<evidence type="ECO:0000259" key="1">
    <source>
        <dbReference type="Pfam" id="PF04542"/>
    </source>
</evidence>
<accession>A0A2S7SVR0</accession>
<gene>
    <name evidence="3" type="ORF">CJD36_012655</name>
</gene>
<proteinExistence type="predicted"/>
<dbReference type="PANTHER" id="PTHR47756">
    <property type="entry name" value="BLL6612 PROTEIN-RELATED"/>
    <property type="match status" value="1"/>
</dbReference>
<dbReference type="GO" id="GO:0003700">
    <property type="term" value="F:DNA-binding transcription factor activity"/>
    <property type="evidence" value="ECO:0007669"/>
    <property type="project" value="InterPro"/>
</dbReference>
<dbReference type="Gene3D" id="1.10.1740.10">
    <property type="match status" value="1"/>
</dbReference>
<dbReference type="AlphaFoldDB" id="A0A2S7SVR0"/>